<dbReference type="EMBL" id="QJJX01000040">
    <property type="protein sequence ID" value="PXX19440.1"/>
    <property type="molecule type" value="Genomic_DNA"/>
</dbReference>
<evidence type="ECO:0000313" key="1">
    <source>
        <dbReference type="EMBL" id="PXX19440.1"/>
    </source>
</evidence>
<reference evidence="1 2" key="1">
    <citation type="submission" date="2018-05" db="EMBL/GenBank/DDBJ databases">
        <title>Genomic Encyclopedia of Type Strains, Phase I: the one thousand microbial genomes (KMG-I) project.</title>
        <authorList>
            <person name="Kyrpides N."/>
        </authorList>
    </citation>
    <scope>NUCLEOTIDE SEQUENCE [LARGE SCALE GENOMIC DNA]</scope>
    <source>
        <strain evidence="1 2">DSM 15611</strain>
    </source>
</reference>
<comment type="caution">
    <text evidence="1">The sequence shown here is derived from an EMBL/GenBank/DDBJ whole genome shotgun (WGS) entry which is preliminary data.</text>
</comment>
<name>A0A318HQM5_9BACT</name>
<dbReference type="Proteomes" id="UP000248314">
    <property type="component" value="Unassembled WGS sequence"/>
</dbReference>
<organism evidence="1 2">
    <name type="scientific">Hoylesella shahii DSM 15611 = JCM 12083</name>
    <dbReference type="NCBI Taxonomy" id="1122991"/>
    <lineage>
        <taxon>Bacteria</taxon>
        <taxon>Pseudomonadati</taxon>
        <taxon>Bacteroidota</taxon>
        <taxon>Bacteroidia</taxon>
        <taxon>Bacteroidales</taxon>
        <taxon>Prevotellaceae</taxon>
        <taxon>Hoylesella</taxon>
    </lineage>
</organism>
<protein>
    <submittedName>
        <fullName evidence="1">Uncharacterized protein</fullName>
    </submittedName>
</protein>
<proteinExistence type="predicted"/>
<keyword evidence="2" id="KW-1185">Reference proteome</keyword>
<dbReference type="AlphaFoldDB" id="A0A318HQM5"/>
<evidence type="ECO:0000313" key="2">
    <source>
        <dbReference type="Proteomes" id="UP000248314"/>
    </source>
</evidence>
<gene>
    <name evidence="1" type="ORF">EJ73_02460</name>
</gene>
<accession>A0A318HQM5</accession>
<sequence>MSAVHTEILDDGAKNARIFKVCNYLIYKRFHIKKCKISFILHGFATKCGVKCKI</sequence>